<name>A0ABR2JYG9_9EUKA</name>
<evidence type="ECO:0008006" key="4">
    <source>
        <dbReference type="Google" id="ProtNLM"/>
    </source>
</evidence>
<comment type="caution">
    <text evidence="2">The sequence shown here is derived from an EMBL/GenBank/DDBJ whole genome shotgun (WGS) entry which is preliminary data.</text>
</comment>
<feature type="transmembrane region" description="Helical" evidence="1">
    <location>
        <begin position="354"/>
        <end position="376"/>
    </location>
</feature>
<evidence type="ECO:0000256" key="1">
    <source>
        <dbReference type="SAM" id="Phobius"/>
    </source>
</evidence>
<keyword evidence="1" id="KW-1133">Transmembrane helix</keyword>
<dbReference type="Proteomes" id="UP001470230">
    <property type="component" value="Unassembled WGS sequence"/>
</dbReference>
<keyword evidence="1" id="KW-0812">Transmembrane</keyword>
<proteinExistence type="predicted"/>
<organism evidence="2 3">
    <name type="scientific">Tritrichomonas musculus</name>
    <dbReference type="NCBI Taxonomy" id="1915356"/>
    <lineage>
        <taxon>Eukaryota</taxon>
        <taxon>Metamonada</taxon>
        <taxon>Parabasalia</taxon>
        <taxon>Tritrichomonadida</taxon>
        <taxon>Tritrichomonadidae</taxon>
        <taxon>Tritrichomonas</taxon>
    </lineage>
</organism>
<dbReference type="PANTHER" id="PTHR24159:SF5">
    <property type="entry name" value="ANK_REP_REGION DOMAIN-CONTAINING PROTEIN"/>
    <property type="match status" value="1"/>
</dbReference>
<dbReference type="EMBL" id="JAPFFF010000008">
    <property type="protein sequence ID" value="KAK8883904.1"/>
    <property type="molecule type" value="Genomic_DNA"/>
</dbReference>
<keyword evidence="3" id="KW-1185">Reference proteome</keyword>
<evidence type="ECO:0000313" key="2">
    <source>
        <dbReference type="EMBL" id="KAK8883904.1"/>
    </source>
</evidence>
<keyword evidence="1" id="KW-0472">Membrane</keyword>
<dbReference type="InterPro" id="IPR036770">
    <property type="entry name" value="Ankyrin_rpt-contain_sf"/>
</dbReference>
<dbReference type="PANTHER" id="PTHR24159">
    <property type="match status" value="1"/>
</dbReference>
<evidence type="ECO:0000313" key="3">
    <source>
        <dbReference type="Proteomes" id="UP001470230"/>
    </source>
</evidence>
<sequence>MKTIQNSLLTFLEKEENVQDNYLIFDQLLDHQNIRDNQHELKSVLYILSKISENHHRSPSFFKKIDHILHIFKNEIKKYFSDYEIFNIFRNNKEILLFLLEEKTMTMNKYIVDTMSSDDQFKTAKYLHYFYPEVRPFINSNLANTILRELPENYENQRKIEYDDKNICTLIQKDLVNEFIEYVNKTNLPLSSTIEKSLFETNSFLFDKNPTLIEYSAFYGSFQIFNYLYNNHVELTPSLWLYSIHGRNINIIHLLEQCQIKPENNSYENCLNESIKCHHNQIATYIIEEYFLKEKKKNLNAFDSGLQFYNFAFIEKEKITKSLFLDLCQYDYYPLVQILMKTTNFDINSRTISFFFDFLIQFLFNYFNGISIHLFFE</sequence>
<accession>A0ABR2JYG9</accession>
<reference evidence="2 3" key="1">
    <citation type="submission" date="2024-04" db="EMBL/GenBank/DDBJ databases">
        <title>Tritrichomonas musculus Genome.</title>
        <authorList>
            <person name="Alves-Ferreira E."/>
            <person name="Grigg M."/>
            <person name="Lorenzi H."/>
            <person name="Galac M."/>
        </authorList>
    </citation>
    <scope>NUCLEOTIDE SEQUENCE [LARGE SCALE GENOMIC DNA]</scope>
    <source>
        <strain evidence="2 3">EAF2021</strain>
    </source>
</reference>
<protein>
    <recommendedName>
        <fullName evidence="4">DUF3447 domain-containing protein</fullName>
    </recommendedName>
</protein>
<dbReference type="SUPFAM" id="SSF48403">
    <property type="entry name" value="Ankyrin repeat"/>
    <property type="match status" value="1"/>
</dbReference>
<gene>
    <name evidence="2" type="ORF">M9Y10_043006</name>
</gene>